<reference evidence="2 3" key="1">
    <citation type="submission" date="2024-10" db="EMBL/GenBank/DDBJ databases">
        <title>Updated reference genomes for cyclostephanoid diatoms.</title>
        <authorList>
            <person name="Roberts W.R."/>
            <person name="Alverson A.J."/>
        </authorList>
    </citation>
    <scope>NUCLEOTIDE SEQUENCE [LARGE SCALE GENOMIC DNA]</scope>
    <source>
        <strain evidence="2 3">AJA276-08</strain>
    </source>
</reference>
<gene>
    <name evidence="2" type="ORF">ACHAW5_010783</name>
</gene>
<feature type="region of interest" description="Disordered" evidence="1">
    <location>
        <begin position="157"/>
        <end position="186"/>
    </location>
</feature>
<feature type="compositionally biased region" description="Polar residues" evidence="1">
    <location>
        <begin position="1"/>
        <end position="14"/>
    </location>
</feature>
<evidence type="ECO:0000256" key="1">
    <source>
        <dbReference type="SAM" id="MobiDB-lite"/>
    </source>
</evidence>
<feature type="region of interest" description="Disordered" evidence="1">
    <location>
        <begin position="642"/>
        <end position="663"/>
    </location>
</feature>
<comment type="caution">
    <text evidence="2">The sequence shown here is derived from an EMBL/GenBank/DDBJ whole genome shotgun (WGS) entry which is preliminary data.</text>
</comment>
<dbReference type="InterPro" id="IPR012337">
    <property type="entry name" value="RNaseH-like_sf"/>
</dbReference>
<dbReference type="EMBL" id="JALLAZ020000560">
    <property type="protein sequence ID" value="KAL3792382.1"/>
    <property type="molecule type" value="Genomic_DNA"/>
</dbReference>
<keyword evidence="3" id="KW-1185">Reference proteome</keyword>
<proteinExistence type="predicted"/>
<evidence type="ECO:0000313" key="3">
    <source>
        <dbReference type="Proteomes" id="UP001530315"/>
    </source>
</evidence>
<accession>A0ABD3PX58</accession>
<feature type="region of interest" description="Disordered" evidence="1">
    <location>
        <begin position="453"/>
        <end position="484"/>
    </location>
</feature>
<organism evidence="2 3">
    <name type="scientific">Stephanodiscus triporus</name>
    <dbReference type="NCBI Taxonomy" id="2934178"/>
    <lineage>
        <taxon>Eukaryota</taxon>
        <taxon>Sar</taxon>
        <taxon>Stramenopiles</taxon>
        <taxon>Ochrophyta</taxon>
        <taxon>Bacillariophyta</taxon>
        <taxon>Coscinodiscophyceae</taxon>
        <taxon>Thalassiosirophycidae</taxon>
        <taxon>Stephanodiscales</taxon>
        <taxon>Stephanodiscaceae</taxon>
        <taxon>Stephanodiscus</taxon>
    </lineage>
</organism>
<sequence>MAFNSSQVSGLTDDSSSEAENDPIVLEPPTAAAAADAANLPPSIASVWEHPLVRVIKVPLLNGLGNQKTTWKCLAPGCGKEWSGANSSKALAHGSRDKKFVWRFMSKACKGNASQAEMDLFCSLLKNRERKKTAVKRANDLISEDIVSSQGTVSDGILQKREKSRGGGSGGFAAADSSLSRNADEGTSRSRQIDLLSSFDKNTVSGCNSADLDAAIAQLVYCKALPFSFGECPYFQRVCTRGYKPPKRGLLAGEMLDLAYTTQLERDLKQLMIDADIFGIAFFGDGATIHKCPLVNQLNLQVKRLYRTFGSGSNHKPYAFFMQHSKTYNKGRRVGLLRSAETRFASFFLAMHRALRCREALESTVHSAQWKDLKRLKAFITRAANDVKDKTFWKRLFVLLRALFPLLKLLDSNKPNMDKVCYHVNQIRMHLIRSKDDLMDEELFPANYSISKADEEDGNYDSGSECEEDDEEEEQSNNAFTAEEEDLDVYEVDDEWGTLVTDETKGIFTPILDAIAKRTPKMLHDFAWLAFVCSIRPDIVEDAKVRIVGNGPVRIMIEDCVRRLLSHDVDGELDGTIDRKIDLFWDELTHFQNRTGPFARQAWFNSSDCINGRSAVWHSKYSRNHTQVFGSIACRATARITGSGGAEQGWSDNKEVKSGKRSHLSSDKLRKQGTLYTSANIRRARIKRDELEKPNYDDEQFDLGLEKWGVNVEELKKPLGPRRVFKCWVEDWENVMDKGDVMRTKFLVKYGGLVFDDIDASPPVRMRVSSTKLKYIKRSGWHAMGEPPDYKGDGSDDEVLEPFAISEDVLIELIKTTEQPKILNVRLALNEEEVHDRSFDKWCARINETSLINQDKQSLVIFRILKNIHVS</sequence>
<name>A0ABD3PX58_9STRA</name>
<dbReference type="AlphaFoldDB" id="A0ABD3PX58"/>
<evidence type="ECO:0000313" key="2">
    <source>
        <dbReference type="EMBL" id="KAL3792382.1"/>
    </source>
</evidence>
<protein>
    <submittedName>
        <fullName evidence="2">Uncharacterized protein</fullName>
    </submittedName>
</protein>
<dbReference type="SUPFAM" id="SSF53098">
    <property type="entry name" value="Ribonuclease H-like"/>
    <property type="match status" value="1"/>
</dbReference>
<dbReference type="Proteomes" id="UP001530315">
    <property type="component" value="Unassembled WGS sequence"/>
</dbReference>
<feature type="compositionally biased region" description="Basic and acidic residues" evidence="1">
    <location>
        <begin position="652"/>
        <end position="663"/>
    </location>
</feature>
<feature type="compositionally biased region" description="Acidic residues" evidence="1">
    <location>
        <begin position="454"/>
        <end position="475"/>
    </location>
</feature>
<feature type="region of interest" description="Disordered" evidence="1">
    <location>
        <begin position="1"/>
        <end position="22"/>
    </location>
</feature>